<proteinExistence type="predicted"/>
<reference evidence="3" key="2">
    <citation type="journal article" date="2010" name="Stand. Genomic Sci.">
        <title>Complete genome sequence of Thermaerobacter marianensis type strain (7p75aT).</title>
        <authorList>
            <person name="Han C."/>
            <person name="Gu W."/>
            <person name="Zhang X."/>
            <person name="Lapidus A."/>
            <person name="Nolan M."/>
            <person name="Copeland A."/>
            <person name="Lucas S."/>
            <person name="Glavina Del Rio T."/>
            <person name="Tice H."/>
            <person name="Cheng J."/>
            <person name="Tapia R."/>
            <person name="Goodwin L."/>
            <person name="Pitluck S."/>
            <person name="Pagani I."/>
            <person name="Ivanova N."/>
            <person name="Mavromatis K."/>
            <person name="Mikhailova N."/>
            <person name="Pati A."/>
            <person name="Chen A."/>
            <person name="Palaniappan K."/>
            <person name="Land M."/>
            <person name="Hauser L."/>
            <person name="Chang Y."/>
            <person name="Jeffries C."/>
            <person name="Schneider S."/>
            <person name="Rohde M."/>
            <person name="Goker M."/>
            <person name="Pukall R."/>
            <person name="Woyke T."/>
            <person name="Bristow J."/>
            <person name="Eisen J."/>
            <person name="Markowitz V."/>
            <person name="Hugenholtz P."/>
            <person name="Kyrpides N."/>
            <person name="Klenk H."/>
            <person name="Detter J."/>
        </authorList>
    </citation>
    <scope>NUCLEOTIDE SEQUENCE [LARGE SCALE GENOMIC DNA]</scope>
    <source>
        <strain evidence="3">ATCC 700841 / DSM 12885 / JCM 10246 / 7p75a</strain>
    </source>
</reference>
<dbReference type="Proteomes" id="UP000008915">
    <property type="component" value="Chromosome"/>
</dbReference>
<accession>E6SKV8</accession>
<evidence type="ECO:0000256" key="1">
    <source>
        <dbReference type="SAM" id="MobiDB-lite"/>
    </source>
</evidence>
<dbReference type="HOGENOM" id="CLU_133858_0_0_9"/>
<organism evidence="2 3">
    <name type="scientific">Thermaerobacter marianensis (strain ATCC 700841 / DSM 12885 / JCM 10246 / 7p75a)</name>
    <dbReference type="NCBI Taxonomy" id="644966"/>
    <lineage>
        <taxon>Bacteria</taxon>
        <taxon>Bacillati</taxon>
        <taxon>Bacillota</taxon>
        <taxon>Clostridia</taxon>
        <taxon>Eubacteriales</taxon>
        <taxon>Clostridiales Family XVII. Incertae Sedis</taxon>
        <taxon>Thermaerobacter</taxon>
    </lineage>
</organism>
<evidence type="ECO:0000313" key="2">
    <source>
        <dbReference type="EMBL" id="ADU52331.1"/>
    </source>
</evidence>
<keyword evidence="3" id="KW-1185">Reference proteome</keyword>
<protein>
    <submittedName>
        <fullName evidence="2">Uncharacterized protein</fullName>
    </submittedName>
</protein>
<name>E6SKV8_THEM7</name>
<dbReference type="RefSeq" id="WP_013496631.1">
    <property type="nucleotide sequence ID" value="NC_014831.1"/>
</dbReference>
<reference evidence="2 3" key="1">
    <citation type="journal article" date="2010" name="Stand. Genomic Sci.">
        <title>Complete genome sequence of Thermaerobacter marianensis type strain (7p75a).</title>
        <authorList>
            <person name="Han C."/>
            <person name="Gu W."/>
            <person name="Zhang X."/>
            <person name="Lapidus A."/>
            <person name="Nolan M."/>
            <person name="Copeland A."/>
            <person name="Lucas S."/>
            <person name="Del Rio T.G."/>
            <person name="Tice H."/>
            <person name="Cheng J.F."/>
            <person name="Tapia R."/>
            <person name="Goodwin L."/>
            <person name="Pitluck S."/>
            <person name="Pagani I."/>
            <person name="Ivanova N."/>
            <person name="Mavromatis K."/>
            <person name="Mikhailova N."/>
            <person name="Pati A."/>
            <person name="Chen A."/>
            <person name="Palaniappan K."/>
            <person name="Land M."/>
            <person name="Hauser L."/>
            <person name="Chang Y.J."/>
            <person name="Jeffries C.D."/>
            <person name="Schneider S."/>
            <person name="Rohde M."/>
            <person name="Goker M."/>
            <person name="Pukall R."/>
            <person name="Woyke T."/>
            <person name="Bristow J."/>
            <person name="Eisen J.A."/>
            <person name="Markowitz V."/>
            <person name="Hugenholtz P."/>
            <person name="Kyrpides N.C."/>
            <person name="Klenk H.P."/>
            <person name="Detter J.C."/>
        </authorList>
    </citation>
    <scope>NUCLEOTIDE SEQUENCE [LARGE SCALE GENOMIC DNA]</scope>
    <source>
        <strain evidence="3">ATCC 700841 / DSM 12885 / JCM 10246 / 7p75a</strain>
    </source>
</reference>
<sequence length="170" mass="19109">MDRTGVNEPRAAERSPSLFARWRFRLAQEQPPRPLRVEIVGLFPLYYKMCPRGMPWGYACGLEGPAEQEREYPEAERRGQRRLEALVRHLAARFGSQVDPVTVPLTSLRGTWLATRHRIRTGELAVVVGGRCARFEEDYEAVDRLIEGCLAGGEPRRPGGDGLAGRPPQS</sequence>
<gene>
    <name evidence="2" type="ordered locus">Tmar_2253</name>
</gene>
<dbReference type="KEGG" id="tmr:Tmar_2253"/>
<dbReference type="STRING" id="644966.Tmar_2253"/>
<feature type="region of interest" description="Disordered" evidence="1">
    <location>
        <begin position="150"/>
        <end position="170"/>
    </location>
</feature>
<dbReference type="AlphaFoldDB" id="E6SKV8"/>
<dbReference type="EMBL" id="CP002344">
    <property type="protein sequence ID" value="ADU52331.1"/>
    <property type="molecule type" value="Genomic_DNA"/>
</dbReference>
<evidence type="ECO:0000313" key="3">
    <source>
        <dbReference type="Proteomes" id="UP000008915"/>
    </source>
</evidence>